<dbReference type="SMART" id="SM00564">
    <property type="entry name" value="PQQ"/>
    <property type="match status" value="3"/>
</dbReference>
<sequence length="421" mass="44046">MASKVSWVMVLAFSTLWGVGDTFGEDWPRFRGPNGAGAAPNASIPLNWAPENTLWRVDLGGVGHGSPVVQDDRLYVVAGEPESAGIRLECRDAFTGRRLWQSAQPGAPTHLHAMNSYASGTPAVGGGVVAMSWADAKSFYLAAFTVDGEELWRKELGAYDSRHGYCRSPIIEDGTVYLASNQKSAAFVLAVDARTGEQRWRRELTPGTASYDTPVVIPTAAGGQALVVGSSEISMDALDLKSGEVVWTAAGVFPQRCVGSPIYAGGMVLEASGSGGGGKLMVGVRPPGQPGGDPEVALQITKAAPYVPTPLAVDGMLIMWHDRGTVGAVDLASGEQLWLERIGGNFFSSPVDAGGVVWNVSMDGEAVALAVDRSGCRVLAKNAIGEGTEATPAVVGNRMYVRTQKSLMCIGAPAAAVLPSR</sequence>
<feature type="domain" description="Pyrrolo-quinoline quinone repeat" evidence="1">
    <location>
        <begin position="142"/>
        <end position="273"/>
    </location>
</feature>
<name>A0A5C5UXX8_9BACT</name>
<dbReference type="EMBL" id="SIHJ01000004">
    <property type="protein sequence ID" value="TWT31194.1"/>
    <property type="molecule type" value="Genomic_DNA"/>
</dbReference>
<dbReference type="InterPro" id="IPR018391">
    <property type="entry name" value="PQQ_b-propeller_rpt"/>
</dbReference>
<dbReference type="Gene3D" id="2.130.10.10">
    <property type="entry name" value="YVTN repeat-like/Quinoprotein amine dehydrogenase"/>
    <property type="match status" value="1"/>
</dbReference>
<dbReference type="InterPro" id="IPR011047">
    <property type="entry name" value="Quinoprotein_ADH-like_sf"/>
</dbReference>
<dbReference type="InterPro" id="IPR002372">
    <property type="entry name" value="PQQ_rpt_dom"/>
</dbReference>
<dbReference type="Proteomes" id="UP000316714">
    <property type="component" value="Unassembled WGS sequence"/>
</dbReference>
<dbReference type="Pfam" id="PF13360">
    <property type="entry name" value="PQQ_2"/>
    <property type="match status" value="2"/>
</dbReference>
<dbReference type="InterPro" id="IPR015943">
    <property type="entry name" value="WD40/YVTN_repeat-like_dom_sf"/>
</dbReference>
<comment type="caution">
    <text evidence="2">The sequence shown here is derived from an EMBL/GenBank/DDBJ whole genome shotgun (WGS) entry which is preliminary data.</text>
</comment>
<dbReference type="Gene3D" id="2.40.10.480">
    <property type="match status" value="1"/>
</dbReference>
<organism evidence="2 3">
    <name type="scientific">Posidoniimonas corsicana</name>
    <dbReference type="NCBI Taxonomy" id="1938618"/>
    <lineage>
        <taxon>Bacteria</taxon>
        <taxon>Pseudomonadati</taxon>
        <taxon>Planctomycetota</taxon>
        <taxon>Planctomycetia</taxon>
        <taxon>Pirellulales</taxon>
        <taxon>Lacipirellulaceae</taxon>
        <taxon>Posidoniimonas</taxon>
    </lineage>
</organism>
<dbReference type="OrthoDB" id="244732at2"/>
<reference evidence="2 3" key="1">
    <citation type="submission" date="2019-02" db="EMBL/GenBank/DDBJ databases">
        <title>Deep-cultivation of Planctomycetes and their phenomic and genomic characterization uncovers novel biology.</title>
        <authorList>
            <person name="Wiegand S."/>
            <person name="Jogler M."/>
            <person name="Boedeker C."/>
            <person name="Pinto D."/>
            <person name="Vollmers J."/>
            <person name="Rivas-Marin E."/>
            <person name="Kohn T."/>
            <person name="Peeters S.H."/>
            <person name="Heuer A."/>
            <person name="Rast P."/>
            <person name="Oberbeckmann S."/>
            <person name="Bunk B."/>
            <person name="Jeske O."/>
            <person name="Meyerdierks A."/>
            <person name="Storesund J.E."/>
            <person name="Kallscheuer N."/>
            <person name="Luecker S."/>
            <person name="Lage O.M."/>
            <person name="Pohl T."/>
            <person name="Merkel B.J."/>
            <person name="Hornburger P."/>
            <person name="Mueller R.-W."/>
            <person name="Bruemmer F."/>
            <person name="Labrenz M."/>
            <person name="Spormann A.M."/>
            <person name="Op Den Camp H."/>
            <person name="Overmann J."/>
            <person name="Amann R."/>
            <person name="Jetten M.S.M."/>
            <person name="Mascher T."/>
            <person name="Medema M.H."/>
            <person name="Devos D.P."/>
            <person name="Kaster A.-K."/>
            <person name="Ovreas L."/>
            <person name="Rohde M."/>
            <person name="Galperin M.Y."/>
            <person name="Jogler C."/>
        </authorList>
    </citation>
    <scope>NUCLEOTIDE SEQUENCE [LARGE SCALE GENOMIC DNA]</scope>
    <source>
        <strain evidence="2 3">KOR34</strain>
    </source>
</reference>
<evidence type="ECO:0000259" key="1">
    <source>
        <dbReference type="Pfam" id="PF13360"/>
    </source>
</evidence>
<keyword evidence="3" id="KW-1185">Reference proteome</keyword>
<dbReference type="RefSeq" id="WP_146568380.1">
    <property type="nucleotide sequence ID" value="NZ_SIHJ01000004.1"/>
</dbReference>
<protein>
    <submittedName>
        <fullName evidence="2">Outer membrane biogenesis protein BamB</fullName>
    </submittedName>
</protein>
<dbReference type="PANTHER" id="PTHR34512:SF30">
    <property type="entry name" value="OUTER MEMBRANE PROTEIN ASSEMBLY FACTOR BAMB"/>
    <property type="match status" value="1"/>
</dbReference>
<proteinExistence type="predicted"/>
<evidence type="ECO:0000313" key="3">
    <source>
        <dbReference type="Proteomes" id="UP000316714"/>
    </source>
</evidence>
<dbReference type="PANTHER" id="PTHR34512">
    <property type="entry name" value="CELL SURFACE PROTEIN"/>
    <property type="match status" value="1"/>
</dbReference>
<gene>
    <name evidence="2" type="ORF">KOR34_45700</name>
</gene>
<accession>A0A5C5UXX8</accession>
<dbReference type="SUPFAM" id="SSF50998">
    <property type="entry name" value="Quinoprotein alcohol dehydrogenase-like"/>
    <property type="match status" value="1"/>
</dbReference>
<feature type="domain" description="Pyrrolo-quinoline quinone repeat" evidence="1">
    <location>
        <begin position="323"/>
        <end position="407"/>
    </location>
</feature>
<evidence type="ECO:0000313" key="2">
    <source>
        <dbReference type="EMBL" id="TWT31194.1"/>
    </source>
</evidence>
<dbReference type="AlphaFoldDB" id="A0A5C5UXX8"/>